<dbReference type="InterPro" id="IPR053962">
    <property type="entry name" value="XRCC4_CC"/>
</dbReference>
<feature type="compositionally biased region" description="Polar residues" evidence="6">
    <location>
        <begin position="236"/>
        <end position="246"/>
    </location>
</feature>
<keyword evidence="9" id="KW-1185">Reference proteome</keyword>
<dbReference type="InterPro" id="IPR007159">
    <property type="entry name" value="SpoVT-AbrB_dom"/>
</dbReference>
<dbReference type="GO" id="GO:0003677">
    <property type="term" value="F:DNA binding"/>
    <property type="evidence" value="ECO:0007669"/>
    <property type="project" value="InterPro"/>
</dbReference>
<feature type="region of interest" description="Disordered" evidence="6">
    <location>
        <begin position="189"/>
        <end position="250"/>
    </location>
</feature>
<evidence type="ECO:0000256" key="4">
    <source>
        <dbReference type="ARBA" id="ARBA00023242"/>
    </source>
</evidence>
<dbReference type="Proteomes" id="UP001497382">
    <property type="component" value="Unassembled WGS sequence"/>
</dbReference>
<dbReference type="EMBL" id="CAXIEN010000019">
    <property type="protein sequence ID" value="CAL1265769.1"/>
    <property type="molecule type" value="Genomic_DNA"/>
</dbReference>
<accession>A0AAV1Z368</accession>
<evidence type="ECO:0000256" key="6">
    <source>
        <dbReference type="SAM" id="MobiDB-lite"/>
    </source>
</evidence>
<feature type="coiled-coil region" evidence="5">
    <location>
        <begin position="123"/>
        <end position="150"/>
    </location>
</feature>
<dbReference type="GO" id="GO:0006310">
    <property type="term" value="P:DNA recombination"/>
    <property type="evidence" value="ECO:0007669"/>
    <property type="project" value="InterPro"/>
</dbReference>
<dbReference type="GO" id="GO:0005958">
    <property type="term" value="C:DNA-dependent protein kinase-DNA ligase 4 complex"/>
    <property type="evidence" value="ECO:0007669"/>
    <property type="project" value="TreeGrafter"/>
</dbReference>
<feature type="compositionally biased region" description="Polar residues" evidence="6">
    <location>
        <begin position="276"/>
        <end position="289"/>
    </location>
</feature>
<reference evidence="8 9" key="1">
    <citation type="submission" date="2024-04" db="EMBL/GenBank/DDBJ databases">
        <authorList>
            <person name="Rising A."/>
            <person name="Reimegard J."/>
            <person name="Sonavane S."/>
            <person name="Akerstrom W."/>
            <person name="Nylinder S."/>
            <person name="Hedman E."/>
            <person name="Kallberg Y."/>
        </authorList>
    </citation>
    <scope>NUCLEOTIDE SEQUENCE [LARGE SCALE GENOMIC DNA]</scope>
</reference>
<dbReference type="InterPro" id="IPR010585">
    <property type="entry name" value="DNA_repair_prot_XRCC4"/>
</dbReference>
<evidence type="ECO:0000313" key="8">
    <source>
        <dbReference type="EMBL" id="CAL1265769.1"/>
    </source>
</evidence>
<dbReference type="Pfam" id="PF06632">
    <property type="entry name" value="XRCC4"/>
    <property type="match status" value="1"/>
</dbReference>
<keyword evidence="5" id="KW-0175">Coiled coil</keyword>
<dbReference type="GO" id="GO:0006303">
    <property type="term" value="P:double-strand break repair via nonhomologous end joining"/>
    <property type="evidence" value="ECO:0007669"/>
    <property type="project" value="TreeGrafter"/>
</dbReference>
<evidence type="ECO:0000313" key="9">
    <source>
        <dbReference type="Proteomes" id="UP001497382"/>
    </source>
</evidence>
<keyword evidence="2" id="KW-0227">DNA damage</keyword>
<evidence type="ECO:0000256" key="5">
    <source>
        <dbReference type="SAM" id="Coils"/>
    </source>
</evidence>
<evidence type="ECO:0000256" key="2">
    <source>
        <dbReference type="ARBA" id="ARBA00022763"/>
    </source>
</evidence>
<evidence type="ECO:0000259" key="7">
    <source>
        <dbReference type="PROSITE" id="PS51740"/>
    </source>
</evidence>
<dbReference type="GO" id="GO:0010165">
    <property type="term" value="P:response to X-ray"/>
    <property type="evidence" value="ECO:0007669"/>
    <property type="project" value="TreeGrafter"/>
</dbReference>
<dbReference type="Pfam" id="PF21924">
    <property type="entry name" value="XRCC4_CC"/>
    <property type="match status" value="1"/>
</dbReference>
<name>A0AAV1Z368_9ARAC</name>
<dbReference type="InterPro" id="IPR053961">
    <property type="entry name" value="XRCC4_N"/>
</dbReference>
<protein>
    <recommendedName>
        <fullName evidence="7">SpoVT-AbrB domain-containing protein</fullName>
    </recommendedName>
</protein>
<comment type="caution">
    <text evidence="8">The sequence shown here is derived from an EMBL/GenBank/DDBJ whole genome shotgun (WGS) entry which is preliminary data.</text>
</comment>
<proteinExistence type="predicted"/>
<sequence length="304" mass="35402">MSKLRLRNGDDVFLMVEYELNNKLFVKILNLKRYEVYVGHSNDIELRSQAARIRLTFDEFIEKIIKALIENATDNSNFLYCLDEKDGIYKFQWKSIDEEQTIVSLGSVDVRKESFVITLADMLENISIDMHLMRNKIQDLNADIDKTRNQTSDALGQLRLATEMKETLEREMYSKFVLVLNEKKRKIRELQQKNKHTSLSSYSEYQKKKPKKSSKPLVNDTSNDTDEFEDIDKPGPSNTKTDTSFSFLDDNKSILPANRNRIRNRKILESSKESKNNSTFANSNQSSKNIIEDDVSDEHLFDDL</sequence>
<dbReference type="AlphaFoldDB" id="A0AAV1Z368"/>
<dbReference type="GO" id="GO:0032807">
    <property type="term" value="C:DNA ligase IV complex"/>
    <property type="evidence" value="ECO:0007669"/>
    <property type="project" value="TreeGrafter"/>
</dbReference>
<dbReference type="SUPFAM" id="SSF58022">
    <property type="entry name" value="XRCC4, C-terminal oligomerization domain"/>
    <property type="match status" value="1"/>
</dbReference>
<evidence type="ECO:0000256" key="3">
    <source>
        <dbReference type="ARBA" id="ARBA00023204"/>
    </source>
</evidence>
<dbReference type="InterPro" id="IPR038051">
    <property type="entry name" value="XRCC4-like_N_sf"/>
</dbReference>
<comment type="subcellular location">
    <subcellularLocation>
        <location evidence="1">Nucleus</location>
    </subcellularLocation>
</comment>
<keyword evidence="4" id="KW-0539">Nucleus</keyword>
<evidence type="ECO:0000256" key="1">
    <source>
        <dbReference type="ARBA" id="ARBA00004123"/>
    </source>
</evidence>
<dbReference type="PANTHER" id="PTHR28559">
    <property type="entry name" value="DNA REPAIR PROTEIN XRCC4"/>
    <property type="match status" value="1"/>
</dbReference>
<dbReference type="Gene3D" id="2.170.210.10">
    <property type="entry name" value="DNA double-strand break repair and VJ recombination XRCC4, N-terminal"/>
    <property type="match status" value="1"/>
</dbReference>
<dbReference type="InterPro" id="IPR014751">
    <property type="entry name" value="XRCC4-like_C"/>
</dbReference>
<keyword evidence="3" id="KW-0234">DNA repair</keyword>
<dbReference type="Gene3D" id="1.20.5.370">
    <property type="match status" value="1"/>
</dbReference>
<organism evidence="8 9">
    <name type="scientific">Larinioides sclopetarius</name>
    <dbReference type="NCBI Taxonomy" id="280406"/>
    <lineage>
        <taxon>Eukaryota</taxon>
        <taxon>Metazoa</taxon>
        <taxon>Ecdysozoa</taxon>
        <taxon>Arthropoda</taxon>
        <taxon>Chelicerata</taxon>
        <taxon>Arachnida</taxon>
        <taxon>Araneae</taxon>
        <taxon>Araneomorphae</taxon>
        <taxon>Entelegynae</taxon>
        <taxon>Araneoidea</taxon>
        <taxon>Araneidae</taxon>
        <taxon>Larinioides</taxon>
    </lineage>
</organism>
<feature type="domain" description="SpoVT-AbrB" evidence="7">
    <location>
        <begin position="147"/>
        <end position="192"/>
    </location>
</feature>
<gene>
    <name evidence="8" type="ORF">LARSCL_LOCUS2723</name>
</gene>
<dbReference type="PROSITE" id="PS51740">
    <property type="entry name" value="SPOVT_ABRB"/>
    <property type="match status" value="1"/>
</dbReference>
<dbReference type="PANTHER" id="PTHR28559:SF1">
    <property type="entry name" value="DNA REPAIR PROTEIN XRCC4"/>
    <property type="match status" value="1"/>
</dbReference>
<feature type="region of interest" description="Disordered" evidence="6">
    <location>
        <begin position="269"/>
        <end position="304"/>
    </location>
</feature>